<dbReference type="InterPro" id="IPR009057">
    <property type="entry name" value="Homeodomain-like_sf"/>
</dbReference>
<dbReference type="EMBL" id="JBFAKC010000019">
    <property type="protein sequence ID" value="MEV0712203.1"/>
    <property type="molecule type" value="Genomic_DNA"/>
</dbReference>
<dbReference type="PROSITE" id="PS50977">
    <property type="entry name" value="HTH_TETR_2"/>
    <property type="match status" value="1"/>
</dbReference>
<keyword evidence="1 2" id="KW-0238">DNA-binding</keyword>
<feature type="domain" description="HTH tetR-type" evidence="3">
    <location>
        <begin position="11"/>
        <end position="71"/>
    </location>
</feature>
<evidence type="ECO:0000313" key="4">
    <source>
        <dbReference type="EMBL" id="MEV0712203.1"/>
    </source>
</evidence>
<organism evidence="4 5">
    <name type="scientific">Nocardia aurea</name>
    <dbReference type="NCBI Taxonomy" id="2144174"/>
    <lineage>
        <taxon>Bacteria</taxon>
        <taxon>Bacillati</taxon>
        <taxon>Actinomycetota</taxon>
        <taxon>Actinomycetes</taxon>
        <taxon>Mycobacteriales</taxon>
        <taxon>Nocardiaceae</taxon>
        <taxon>Nocardia</taxon>
    </lineage>
</organism>
<sequence length="198" mass="21252">MNDWLRPTRADIAAEQILDAAARLFVERGVANTGMGEVAKAAGCSRATLYRYFPNRQSLRIAFVHREARRVAAAVAREVADIADPGERVVTAMTASIRLVRDDPTLIAWFTAGDAGIANEIGQTSEVIEAIAAGLLADAVADDSRRSLSARWAARVIMSLLTAPGRDNDDERAMLEQFVAPVVVGVGESPAARGYRDS</sequence>
<comment type="caution">
    <text evidence="4">The sequence shown here is derived from an EMBL/GenBank/DDBJ whole genome shotgun (WGS) entry which is preliminary data.</text>
</comment>
<dbReference type="PANTHER" id="PTHR30055">
    <property type="entry name" value="HTH-TYPE TRANSCRIPTIONAL REGULATOR RUTR"/>
    <property type="match status" value="1"/>
</dbReference>
<dbReference type="Gene3D" id="1.10.357.10">
    <property type="entry name" value="Tetracycline Repressor, domain 2"/>
    <property type="match status" value="1"/>
</dbReference>
<protein>
    <submittedName>
        <fullName evidence="4">Helix-turn-helix domain-containing protein</fullName>
    </submittedName>
</protein>
<reference evidence="4 5" key="1">
    <citation type="submission" date="2024-06" db="EMBL/GenBank/DDBJ databases">
        <title>The Natural Products Discovery Center: Release of the First 8490 Sequenced Strains for Exploring Actinobacteria Biosynthetic Diversity.</title>
        <authorList>
            <person name="Kalkreuter E."/>
            <person name="Kautsar S.A."/>
            <person name="Yang D."/>
            <person name="Bader C.D."/>
            <person name="Teijaro C.N."/>
            <person name="Fluegel L."/>
            <person name="Davis C.M."/>
            <person name="Simpson J.R."/>
            <person name="Lauterbach L."/>
            <person name="Steele A.D."/>
            <person name="Gui C."/>
            <person name="Meng S."/>
            <person name="Li G."/>
            <person name="Viehrig K."/>
            <person name="Ye F."/>
            <person name="Su P."/>
            <person name="Kiefer A.F."/>
            <person name="Nichols A."/>
            <person name="Cepeda A.J."/>
            <person name="Yan W."/>
            <person name="Fan B."/>
            <person name="Jiang Y."/>
            <person name="Adhikari A."/>
            <person name="Zheng C.-J."/>
            <person name="Schuster L."/>
            <person name="Cowan T.M."/>
            <person name="Smanski M.J."/>
            <person name="Chevrette M.G."/>
            <person name="De Carvalho L.P.S."/>
            <person name="Shen B."/>
        </authorList>
    </citation>
    <scope>NUCLEOTIDE SEQUENCE [LARGE SCALE GENOMIC DNA]</scope>
    <source>
        <strain evidence="4 5">NPDC050403</strain>
    </source>
</reference>
<name>A0ABV3G3L5_9NOCA</name>
<gene>
    <name evidence="4" type="ORF">AB0I48_32045</name>
</gene>
<dbReference type="Proteomes" id="UP001551695">
    <property type="component" value="Unassembled WGS sequence"/>
</dbReference>
<evidence type="ECO:0000256" key="1">
    <source>
        <dbReference type="ARBA" id="ARBA00023125"/>
    </source>
</evidence>
<dbReference type="Pfam" id="PF00440">
    <property type="entry name" value="TetR_N"/>
    <property type="match status" value="1"/>
</dbReference>
<evidence type="ECO:0000313" key="5">
    <source>
        <dbReference type="Proteomes" id="UP001551695"/>
    </source>
</evidence>
<dbReference type="PANTHER" id="PTHR30055:SF200">
    <property type="entry name" value="HTH-TYPE TRANSCRIPTIONAL REPRESSOR BDCR"/>
    <property type="match status" value="1"/>
</dbReference>
<feature type="DNA-binding region" description="H-T-H motif" evidence="2">
    <location>
        <begin position="34"/>
        <end position="53"/>
    </location>
</feature>
<keyword evidence="5" id="KW-1185">Reference proteome</keyword>
<proteinExistence type="predicted"/>
<evidence type="ECO:0000259" key="3">
    <source>
        <dbReference type="PROSITE" id="PS50977"/>
    </source>
</evidence>
<evidence type="ECO:0000256" key="2">
    <source>
        <dbReference type="PROSITE-ProRule" id="PRU00335"/>
    </source>
</evidence>
<dbReference type="RefSeq" id="WP_357789088.1">
    <property type="nucleotide sequence ID" value="NZ_JBFAKC010000019.1"/>
</dbReference>
<dbReference type="SUPFAM" id="SSF46689">
    <property type="entry name" value="Homeodomain-like"/>
    <property type="match status" value="1"/>
</dbReference>
<dbReference type="PRINTS" id="PR00455">
    <property type="entry name" value="HTHTETR"/>
</dbReference>
<accession>A0ABV3G3L5</accession>
<dbReference type="InterPro" id="IPR001647">
    <property type="entry name" value="HTH_TetR"/>
</dbReference>
<dbReference type="InterPro" id="IPR050109">
    <property type="entry name" value="HTH-type_TetR-like_transc_reg"/>
</dbReference>